<dbReference type="AlphaFoldDB" id="A0A3D8QMQ2"/>
<evidence type="ECO:0000256" key="5">
    <source>
        <dbReference type="RuleBase" id="RU004466"/>
    </source>
</evidence>
<comment type="cofactor">
    <cofactor evidence="1">
        <name>Mg(2+)</name>
        <dbReference type="ChEBI" id="CHEBI:18420"/>
    </cofactor>
</comment>
<keyword evidence="3" id="KW-0479">Metal-binding</keyword>
<dbReference type="GO" id="GO:0046872">
    <property type="term" value="F:metal ion binding"/>
    <property type="evidence" value="ECO:0007669"/>
    <property type="project" value="UniProtKB-KW"/>
</dbReference>
<dbReference type="GO" id="GO:0045337">
    <property type="term" value="P:farnesyl diphosphate biosynthetic process"/>
    <property type="evidence" value="ECO:0007669"/>
    <property type="project" value="TreeGrafter"/>
</dbReference>
<dbReference type="OrthoDB" id="10257492at2759"/>
<dbReference type="GO" id="GO:0046165">
    <property type="term" value="P:alcohol biosynthetic process"/>
    <property type="evidence" value="ECO:0007669"/>
    <property type="project" value="UniProtKB-ARBA"/>
</dbReference>
<proteinExistence type="inferred from homology"/>
<protein>
    <submittedName>
        <fullName evidence="6">Uncharacterized protein</fullName>
    </submittedName>
</protein>
<dbReference type="Gene3D" id="1.10.600.10">
    <property type="entry name" value="Farnesyl Diphosphate Synthase"/>
    <property type="match status" value="1"/>
</dbReference>
<dbReference type="InterPro" id="IPR000092">
    <property type="entry name" value="Polyprenyl_synt"/>
</dbReference>
<dbReference type="EMBL" id="PVWQ01000015">
    <property type="protein sequence ID" value="RDW63057.1"/>
    <property type="molecule type" value="Genomic_DNA"/>
</dbReference>
<evidence type="ECO:0000256" key="2">
    <source>
        <dbReference type="ARBA" id="ARBA00022679"/>
    </source>
</evidence>
<dbReference type="GO" id="GO:0005737">
    <property type="term" value="C:cytoplasm"/>
    <property type="evidence" value="ECO:0007669"/>
    <property type="project" value="TreeGrafter"/>
</dbReference>
<name>A0A3D8QMQ2_9EURO</name>
<dbReference type="PANTHER" id="PTHR11525:SF0">
    <property type="entry name" value="FARNESYL PYROPHOSPHATE SYNTHASE"/>
    <property type="match status" value="1"/>
</dbReference>
<evidence type="ECO:0000313" key="7">
    <source>
        <dbReference type="Proteomes" id="UP000256690"/>
    </source>
</evidence>
<comment type="caution">
    <text evidence="6">The sequence shown here is derived from an EMBL/GenBank/DDBJ whole genome shotgun (WGS) entry which is preliminary data.</text>
</comment>
<sequence>MDKARADFEDARVDIIYEATEYLTDSNLAPQFIEIMQTCLTEALNKTSPLPGQTVLYTARTTSRTPLTASQTTELSLLGWLCALFHAAYPTRDSITTTSDPRMQRGVGMANDTGVLRPLIYALLKKTFRTHPRYTNILELFLQAEMNVSMGQVSDTYSATQDIAAVGTDPRSWEVYEFMVEHSGTYPSWYMPIVLALEYLETATSQNKAQVRDVLGPIGLYVQIRNEVYDVVRDEGDSRACNNGAGNGIAANKCGWLIMHALDRADVRQKGVLLENYGRKERGAVETVIGVYKELDLERVFSDYEEKAHRLIQSGIDGIDEGLGLRKQVFRGLFEVLKMEGEYKGSRNVTETEESV</sequence>
<dbReference type="GeneID" id="38120538"/>
<dbReference type="STRING" id="1810919.A0A3D8QMQ2"/>
<evidence type="ECO:0000256" key="3">
    <source>
        <dbReference type="ARBA" id="ARBA00022723"/>
    </source>
</evidence>
<keyword evidence="4" id="KW-0460">Magnesium</keyword>
<dbReference type="SUPFAM" id="SSF48576">
    <property type="entry name" value="Terpenoid synthases"/>
    <property type="match status" value="1"/>
</dbReference>
<dbReference type="GO" id="GO:0004337">
    <property type="term" value="F:(2E,6E)-farnesyl diphosphate synthase activity"/>
    <property type="evidence" value="ECO:0007669"/>
    <property type="project" value="TreeGrafter"/>
</dbReference>
<evidence type="ECO:0000256" key="4">
    <source>
        <dbReference type="ARBA" id="ARBA00022842"/>
    </source>
</evidence>
<keyword evidence="7" id="KW-1185">Reference proteome</keyword>
<evidence type="ECO:0000313" key="6">
    <source>
        <dbReference type="EMBL" id="RDW63057.1"/>
    </source>
</evidence>
<dbReference type="GO" id="GO:0043386">
    <property type="term" value="P:mycotoxin biosynthetic process"/>
    <property type="evidence" value="ECO:0007669"/>
    <property type="project" value="UniProtKB-ARBA"/>
</dbReference>
<dbReference type="RefSeq" id="XP_026599246.1">
    <property type="nucleotide sequence ID" value="XM_026752184.1"/>
</dbReference>
<dbReference type="GO" id="GO:0004161">
    <property type="term" value="F:dimethylallyltranstransferase activity"/>
    <property type="evidence" value="ECO:0007669"/>
    <property type="project" value="TreeGrafter"/>
</dbReference>
<organism evidence="6 7">
    <name type="scientific">Aspergillus mulundensis</name>
    <dbReference type="NCBI Taxonomy" id="1810919"/>
    <lineage>
        <taxon>Eukaryota</taxon>
        <taxon>Fungi</taxon>
        <taxon>Dikarya</taxon>
        <taxon>Ascomycota</taxon>
        <taxon>Pezizomycotina</taxon>
        <taxon>Eurotiomycetes</taxon>
        <taxon>Eurotiomycetidae</taxon>
        <taxon>Eurotiales</taxon>
        <taxon>Aspergillaceae</taxon>
        <taxon>Aspergillus</taxon>
        <taxon>Aspergillus subgen. Nidulantes</taxon>
    </lineage>
</organism>
<reference evidence="6 7" key="1">
    <citation type="journal article" date="2018" name="IMA Fungus">
        <title>IMA Genome-F 9: Draft genome sequence of Annulohypoxylon stygium, Aspergillus mulundensis, Berkeleyomyces basicola (syn. Thielaviopsis basicola), Ceratocystis smalleyi, two Cercospora beticola strains, Coleophoma cylindrospora, Fusarium fracticaudum, Phialophora cf. hyalina, and Morchella septimelata.</title>
        <authorList>
            <person name="Wingfield B.D."/>
            <person name="Bills G.F."/>
            <person name="Dong Y."/>
            <person name="Huang W."/>
            <person name="Nel W.J."/>
            <person name="Swalarsk-Parry B.S."/>
            <person name="Vaghefi N."/>
            <person name="Wilken P.M."/>
            <person name="An Z."/>
            <person name="de Beer Z.W."/>
            <person name="De Vos L."/>
            <person name="Chen L."/>
            <person name="Duong T.A."/>
            <person name="Gao Y."/>
            <person name="Hammerbacher A."/>
            <person name="Kikkert J.R."/>
            <person name="Li Y."/>
            <person name="Li H."/>
            <person name="Li K."/>
            <person name="Li Q."/>
            <person name="Liu X."/>
            <person name="Ma X."/>
            <person name="Naidoo K."/>
            <person name="Pethybridge S.J."/>
            <person name="Sun J."/>
            <person name="Steenkamp E.T."/>
            <person name="van der Nest M.A."/>
            <person name="van Wyk S."/>
            <person name="Wingfield M.J."/>
            <person name="Xiong C."/>
            <person name="Yue Q."/>
            <person name="Zhang X."/>
        </authorList>
    </citation>
    <scope>NUCLEOTIDE SEQUENCE [LARGE SCALE GENOMIC DNA]</scope>
    <source>
        <strain evidence="6 7">DSM 5745</strain>
    </source>
</reference>
<comment type="similarity">
    <text evidence="5">Belongs to the FPP/GGPP synthase family.</text>
</comment>
<dbReference type="InterPro" id="IPR008949">
    <property type="entry name" value="Isoprenoid_synthase_dom_sf"/>
</dbReference>
<gene>
    <name evidence="6" type="ORF">DSM5745_10168</name>
</gene>
<dbReference type="Pfam" id="PF00348">
    <property type="entry name" value="polyprenyl_synt"/>
    <property type="match status" value="1"/>
</dbReference>
<dbReference type="Proteomes" id="UP000256690">
    <property type="component" value="Unassembled WGS sequence"/>
</dbReference>
<evidence type="ECO:0000256" key="1">
    <source>
        <dbReference type="ARBA" id="ARBA00001946"/>
    </source>
</evidence>
<accession>A0A3D8QMQ2</accession>
<keyword evidence="2 5" id="KW-0808">Transferase</keyword>
<dbReference type="InterPro" id="IPR039702">
    <property type="entry name" value="FPS1-like"/>
</dbReference>
<dbReference type="PANTHER" id="PTHR11525">
    <property type="entry name" value="FARNESYL-PYROPHOSPHATE SYNTHETASE"/>
    <property type="match status" value="1"/>
</dbReference>